<gene>
    <name evidence="1" type="ORF">R5R35_008891</name>
</gene>
<evidence type="ECO:0000313" key="2">
    <source>
        <dbReference type="Proteomes" id="UP001378592"/>
    </source>
</evidence>
<sequence length="86" mass="10132">MNYEFSLGVLITYGVTSDLFEIHDDNSDHSDSTLVFVQNFTSASDGHYHSMKTNRTVQEYSEYWSIIEPLETLDDLPWIRWVEKCY</sequence>
<proteinExistence type="predicted"/>
<reference evidence="1 2" key="1">
    <citation type="submission" date="2024-03" db="EMBL/GenBank/DDBJ databases">
        <title>The genome assembly and annotation of the cricket Gryllus longicercus Weissman &amp; Gray.</title>
        <authorList>
            <person name="Szrajer S."/>
            <person name="Gray D."/>
            <person name="Ylla G."/>
        </authorList>
    </citation>
    <scope>NUCLEOTIDE SEQUENCE [LARGE SCALE GENOMIC DNA]</scope>
    <source>
        <strain evidence="1">DAG 2021-001</strain>
        <tissue evidence="1">Whole body minus gut</tissue>
    </source>
</reference>
<dbReference type="AlphaFoldDB" id="A0AAN9YXM8"/>
<dbReference type="EMBL" id="JAZDUA010001057">
    <property type="protein sequence ID" value="KAK7788511.1"/>
    <property type="molecule type" value="Genomic_DNA"/>
</dbReference>
<comment type="caution">
    <text evidence="1">The sequence shown here is derived from an EMBL/GenBank/DDBJ whole genome shotgun (WGS) entry which is preliminary data.</text>
</comment>
<keyword evidence="2" id="KW-1185">Reference proteome</keyword>
<evidence type="ECO:0000313" key="1">
    <source>
        <dbReference type="EMBL" id="KAK7788511.1"/>
    </source>
</evidence>
<name>A0AAN9YXM8_9ORTH</name>
<organism evidence="1 2">
    <name type="scientific">Gryllus longicercus</name>
    <dbReference type="NCBI Taxonomy" id="2509291"/>
    <lineage>
        <taxon>Eukaryota</taxon>
        <taxon>Metazoa</taxon>
        <taxon>Ecdysozoa</taxon>
        <taxon>Arthropoda</taxon>
        <taxon>Hexapoda</taxon>
        <taxon>Insecta</taxon>
        <taxon>Pterygota</taxon>
        <taxon>Neoptera</taxon>
        <taxon>Polyneoptera</taxon>
        <taxon>Orthoptera</taxon>
        <taxon>Ensifera</taxon>
        <taxon>Gryllidea</taxon>
        <taxon>Grylloidea</taxon>
        <taxon>Gryllidae</taxon>
        <taxon>Gryllinae</taxon>
        <taxon>Gryllus</taxon>
    </lineage>
</organism>
<accession>A0AAN9YXM8</accession>
<protein>
    <submittedName>
        <fullName evidence="1">Uncharacterized protein</fullName>
    </submittedName>
</protein>
<dbReference type="Proteomes" id="UP001378592">
    <property type="component" value="Unassembled WGS sequence"/>
</dbReference>